<keyword evidence="1" id="KW-1133">Transmembrane helix</keyword>
<keyword evidence="1" id="KW-0472">Membrane</keyword>
<protein>
    <submittedName>
        <fullName evidence="2">Uncharacterized protein</fullName>
    </submittedName>
</protein>
<gene>
    <name evidence="2" type="ORF">METZ01_LOCUS300968</name>
</gene>
<dbReference type="EMBL" id="UINC01093584">
    <property type="protein sequence ID" value="SVC48114.1"/>
    <property type="molecule type" value="Genomic_DNA"/>
</dbReference>
<organism evidence="2">
    <name type="scientific">marine metagenome</name>
    <dbReference type="NCBI Taxonomy" id="408172"/>
    <lineage>
        <taxon>unclassified sequences</taxon>
        <taxon>metagenomes</taxon>
        <taxon>ecological metagenomes</taxon>
    </lineage>
</organism>
<dbReference type="AlphaFoldDB" id="A0A382MGL9"/>
<feature type="transmembrane region" description="Helical" evidence="1">
    <location>
        <begin position="12"/>
        <end position="33"/>
    </location>
</feature>
<evidence type="ECO:0000256" key="1">
    <source>
        <dbReference type="SAM" id="Phobius"/>
    </source>
</evidence>
<name>A0A382MGL9_9ZZZZ</name>
<sequence>MFSKKQKFKNIFFVLLANVLVFSGFEWVAGYLIQEDNIYGNVGLMNGNHPLMEFDGDLGYQIRKQAMVRQASTSTFPLVVGEHKVIDASGNAIPTSLRFTDQEGIIRSENGDIVVNSLGYRGPYFEKNKSPDTFRVVAMGGSTTA</sequence>
<feature type="non-terminal residue" evidence="2">
    <location>
        <position position="145"/>
    </location>
</feature>
<evidence type="ECO:0000313" key="2">
    <source>
        <dbReference type="EMBL" id="SVC48114.1"/>
    </source>
</evidence>
<keyword evidence="1" id="KW-0812">Transmembrane</keyword>
<accession>A0A382MGL9</accession>
<proteinExistence type="predicted"/>
<reference evidence="2" key="1">
    <citation type="submission" date="2018-05" db="EMBL/GenBank/DDBJ databases">
        <authorList>
            <person name="Lanie J.A."/>
            <person name="Ng W.-L."/>
            <person name="Kazmierczak K.M."/>
            <person name="Andrzejewski T.M."/>
            <person name="Davidsen T.M."/>
            <person name="Wayne K.J."/>
            <person name="Tettelin H."/>
            <person name="Glass J.I."/>
            <person name="Rusch D."/>
            <person name="Podicherti R."/>
            <person name="Tsui H.-C.T."/>
            <person name="Winkler M.E."/>
        </authorList>
    </citation>
    <scope>NUCLEOTIDE SEQUENCE</scope>
</reference>